<evidence type="ECO:0000256" key="3">
    <source>
        <dbReference type="ARBA" id="ARBA00009406"/>
    </source>
</evidence>
<keyword evidence="5" id="KW-0808">Transferase</keyword>
<organism evidence="13 14">
    <name type="scientific">Paenibacillus illinoisensis</name>
    <dbReference type="NCBI Taxonomy" id="59845"/>
    <lineage>
        <taxon>Bacteria</taxon>
        <taxon>Bacillati</taxon>
        <taxon>Bacillota</taxon>
        <taxon>Bacilli</taxon>
        <taxon>Bacillales</taxon>
        <taxon>Paenibacillaceae</taxon>
        <taxon>Paenibacillus</taxon>
    </lineage>
</organism>
<comment type="caution">
    <text evidence="13">The sequence shown here is derived from an EMBL/GenBank/DDBJ whole genome shotgun (WGS) entry which is preliminary data.</text>
</comment>
<reference evidence="13 14" key="1">
    <citation type="submission" date="2018-01" db="EMBL/GenBank/DDBJ databases">
        <title>Genome sequence of the PGP bacterium Paenibacillus illinoisensis E3.</title>
        <authorList>
            <person name="Rolli E."/>
            <person name="Marasco R."/>
            <person name="Bessem C."/>
            <person name="Michoud G."/>
            <person name="Gaiarsa S."/>
            <person name="Borin S."/>
            <person name="Daffonchio D."/>
        </authorList>
    </citation>
    <scope>NUCLEOTIDE SEQUENCE [LARGE SCALE GENOMIC DNA]</scope>
    <source>
        <strain evidence="13 14">E3</strain>
    </source>
</reference>
<evidence type="ECO:0000256" key="9">
    <source>
        <dbReference type="ARBA" id="ARBA00023004"/>
    </source>
</evidence>
<evidence type="ECO:0000256" key="5">
    <source>
        <dbReference type="ARBA" id="ARBA00022679"/>
    </source>
</evidence>
<keyword evidence="8" id="KW-0784">Thiamine biosynthesis</keyword>
<dbReference type="EMBL" id="PRLG01000002">
    <property type="protein sequence ID" value="PYY31120.1"/>
    <property type="molecule type" value="Genomic_DNA"/>
</dbReference>
<evidence type="ECO:0000256" key="7">
    <source>
        <dbReference type="ARBA" id="ARBA00022898"/>
    </source>
</evidence>
<comment type="similarity">
    <text evidence="3">Belongs to the NMT1/THI5 family.</text>
</comment>
<evidence type="ECO:0000256" key="6">
    <source>
        <dbReference type="ARBA" id="ARBA00022723"/>
    </source>
</evidence>
<evidence type="ECO:0000313" key="13">
    <source>
        <dbReference type="EMBL" id="PYY31120.1"/>
    </source>
</evidence>
<dbReference type="InterPro" id="IPR015168">
    <property type="entry name" value="SsuA/THI5"/>
</dbReference>
<dbReference type="PANTHER" id="PTHR31528:SF1">
    <property type="entry name" value="4-AMINO-5-HYDROXYMETHYL-2-METHYLPYRIMIDINE PHOSPHATE SYNTHASE THI11-RELATED"/>
    <property type="match status" value="1"/>
</dbReference>
<evidence type="ECO:0000256" key="4">
    <source>
        <dbReference type="ARBA" id="ARBA00011738"/>
    </source>
</evidence>
<dbReference type="AlphaFoldDB" id="A0A2W0CE72"/>
<dbReference type="GO" id="GO:0016740">
    <property type="term" value="F:transferase activity"/>
    <property type="evidence" value="ECO:0007669"/>
    <property type="project" value="UniProtKB-KW"/>
</dbReference>
<name>A0A2W0CE72_9BACL</name>
<dbReference type="InterPro" id="IPR027939">
    <property type="entry name" value="NMT1/THI5"/>
</dbReference>
<feature type="domain" description="SsuA/THI5-like" evidence="12">
    <location>
        <begin position="71"/>
        <end position="261"/>
    </location>
</feature>
<sequence length="336" mass="36825">MKRTLGILVLAGLVSGVLSGCSDPKTSAKSGEEDQVLQYQSSPGSVSFPELAADLGYLGDLKLESIGDSVGGPESIQLTATKQIDFGSAFNGAIIKSYSQNVKIKSVVGSYGSDEHTYIGAYTLEGTPIQSAKDFIGKKVGVNILGAHLEFVLKDYLRQGNLTEKEIEQVTLVTVPSSSAEQVLRNQQIDVVMLSGIGRDRALATGGITEIFRDIDVFGKEFTAGDYFFSEDYIWENPNTVKQFVDGVAKAIDWAQTTPREEVISRFEDIVNQRERKETTENLKYWKSTGISEKGGVITPSEYGTWIDWLVANGELKEGQVKPEDLYTNEYNPFAQ</sequence>
<protein>
    <recommendedName>
        <fullName evidence="10">Thiamine pyrimidine synthase</fullName>
    </recommendedName>
</protein>
<proteinExistence type="inferred from homology"/>
<evidence type="ECO:0000313" key="14">
    <source>
        <dbReference type="Proteomes" id="UP000247459"/>
    </source>
</evidence>
<dbReference type="Pfam" id="PF09084">
    <property type="entry name" value="NMT1"/>
    <property type="match status" value="1"/>
</dbReference>
<keyword evidence="9" id="KW-0408">Iron</keyword>
<gene>
    <name evidence="13" type="ORF">PIL02S_00201</name>
</gene>
<keyword evidence="6" id="KW-0479">Metal-binding</keyword>
<dbReference type="OrthoDB" id="9815602at2"/>
<dbReference type="Gene3D" id="3.40.190.10">
    <property type="entry name" value="Periplasmic binding protein-like II"/>
    <property type="match status" value="2"/>
</dbReference>
<comment type="subunit">
    <text evidence="4">Homodimer.</text>
</comment>
<dbReference type="PANTHER" id="PTHR31528">
    <property type="entry name" value="4-AMINO-5-HYDROXYMETHYL-2-METHYLPYRIMIDINE PHOSPHATE SYNTHASE THI11-RELATED"/>
    <property type="match status" value="1"/>
</dbReference>
<evidence type="ECO:0000256" key="8">
    <source>
        <dbReference type="ARBA" id="ARBA00022977"/>
    </source>
</evidence>
<comment type="function">
    <text evidence="1">Responsible for the formation of the pyrimidine heterocycle in the thiamine biosynthesis pathway. Catalyzes the formation of hydroxymethylpyrimidine phosphate (HMP-P) from histidine and pyridoxal phosphate (PLP). The protein uses PLP and the active site histidine to form HMP-P, generating an inactive enzyme. The enzyme can only undergo a single turnover, which suggests it is a suicide enzyme.</text>
</comment>
<keyword evidence="7" id="KW-0663">Pyridoxal phosphate</keyword>
<dbReference type="Proteomes" id="UP000247459">
    <property type="component" value="Unassembled WGS sequence"/>
</dbReference>
<comment type="pathway">
    <text evidence="2">Cofactor biosynthesis; thiamine diphosphate biosynthesis.</text>
</comment>
<dbReference type="PROSITE" id="PS51257">
    <property type="entry name" value="PROKAR_LIPOPROTEIN"/>
    <property type="match status" value="1"/>
</dbReference>
<evidence type="ECO:0000256" key="1">
    <source>
        <dbReference type="ARBA" id="ARBA00003469"/>
    </source>
</evidence>
<evidence type="ECO:0000259" key="12">
    <source>
        <dbReference type="Pfam" id="PF09084"/>
    </source>
</evidence>
<dbReference type="SUPFAM" id="SSF53850">
    <property type="entry name" value="Periplasmic binding protein-like II"/>
    <property type="match status" value="1"/>
</dbReference>
<dbReference type="GO" id="GO:0009228">
    <property type="term" value="P:thiamine biosynthetic process"/>
    <property type="evidence" value="ECO:0007669"/>
    <property type="project" value="UniProtKB-KW"/>
</dbReference>
<evidence type="ECO:0000256" key="2">
    <source>
        <dbReference type="ARBA" id="ARBA00004948"/>
    </source>
</evidence>
<accession>A0A2W0CE72</accession>
<dbReference type="RefSeq" id="WP_110755596.1">
    <property type="nucleotide sequence ID" value="NZ_PRLG01000002.1"/>
</dbReference>
<comment type="catalytic activity">
    <reaction evidence="11">
        <text>N(6)-(pyridoxal phosphate)-L-lysyl-[4-amino-5-hydroxymethyl-2-methylpyrimidine phosphate synthase] + L-histidyl-[4-amino-5-hydroxymethyl-2-methylpyrimidine phosphate synthase] + 2 Fe(3+) + 4 H2O = L-lysyl-[4-amino-5-hydroxymethyl-2-methylpyrimidine phosphate synthase] + (2S)-2-amino-5-hydroxy-4-oxopentanoyl-[4-amino-5-hydroxymethyl-2-methylpyrimidine phosphate synthase] + 4-amino-2-methyl-5-(phosphooxymethyl)pyrimidine + 3-oxopropanoate + 2 Fe(2+) + 2 H(+)</text>
        <dbReference type="Rhea" id="RHEA:65756"/>
        <dbReference type="Rhea" id="RHEA-COMP:16892"/>
        <dbReference type="Rhea" id="RHEA-COMP:16893"/>
        <dbReference type="Rhea" id="RHEA-COMP:16894"/>
        <dbReference type="Rhea" id="RHEA-COMP:16895"/>
        <dbReference type="ChEBI" id="CHEBI:15377"/>
        <dbReference type="ChEBI" id="CHEBI:15378"/>
        <dbReference type="ChEBI" id="CHEBI:29033"/>
        <dbReference type="ChEBI" id="CHEBI:29034"/>
        <dbReference type="ChEBI" id="CHEBI:29969"/>
        <dbReference type="ChEBI" id="CHEBI:29979"/>
        <dbReference type="ChEBI" id="CHEBI:33190"/>
        <dbReference type="ChEBI" id="CHEBI:58354"/>
        <dbReference type="ChEBI" id="CHEBI:143915"/>
        <dbReference type="ChEBI" id="CHEBI:157692"/>
    </reaction>
    <physiologicalReaction direction="left-to-right" evidence="11">
        <dbReference type="Rhea" id="RHEA:65757"/>
    </physiologicalReaction>
</comment>
<evidence type="ECO:0000256" key="10">
    <source>
        <dbReference type="ARBA" id="ARBA00033171"/>
    </source>
</evidence>
<evidence type="ECO:0000256" key="11">
    <source>
        <dbReference type="ARBA" id="ARBA00048179"/>
    </source>
</evidence>
<dbReference type="GO" id="GO:0046872">
    <property type="term" value="F:metal ion binding"/>
    <property type="evidence" value="ECO:0007669"/>
    <property type="project" value="UniProtKB-KW"/>
</dbReference>